<dbReference type="PANTHER" id="PTHR34236">
    <property type="entry name" value="DIMETHYL SULFOXIDE REDUCTASE TRANSCRIPTIONAL ACTIVATOR"/>
    <property type="match status" value="1"/>
</dbReference>
<reference evidence="5 6" key="1">
    <citation type="journal article" date="2019" name="Int. J. Syst. Evol. Microbiol.">
        <title>The Global Catalogue of Microorganisms (GCM) 10K type strain sequencing project: providing services to taxonomists for standard genome sequencing and annotation.</title>
        <authorList>
            <consortium name="The Broad Institute Genomics Platform"/>
            <consortium name="The Broad Institute Genome Sequencing Center for Infectious Disease"/>
            <person name="Wu L."/>
            <person name="Ma J."/>
        </authorList>
    </citation>
    <scope>NUCLEOTIDE SEQUENCE [LARGE SCALE GENOMIC DNA]</scope>
    <source>
        <strain evidence="5 6">DT85</strain>
    </source>
</reference>
<evidence type="ECO:0000259" key="4">
    <source>
        <dbReference type="Pfam" id="PF15915"/>
    </source>
</evidence>
<keyword evidence="2" id="KW-0804">Transcription</keyword>
<protein>
    <submittedName>
        <fullName evidence="5">Helix-turn-helix domain-containing protein</fullName>
    </submittedName>
</protein>
<keyword evidence="1" id="KW-0805">Transcription regulation</keyword>
<feature type="domain" description="HTH bat-type" evidence="3">
    <location>
        <begin position="155"/>
        <end position="206"/>
    </location>
</feature>
<dbReference type="Pfam" id="PF04967">
    <property type="entry name" value="HTH_10"/>
    <property type="match status" value="1"/>
</dbReference>
<accession>A0ABD5ZLP8</accession>
<proteinExistence type="predicted"/>
<evidence type="ECO:0000256" key="2">
    <source>
        <dbReference type="ARBA" id="ARBA00023163"/>
    </source>
</evidence>
<gene>
    <name evidence="5" type="ORF">ACFQJ4_03880</name>
</gene>
<dbReference type="PANTHER" id="PTHR34236:SF1">
    <property type="entry name" value="DIMETHYL SULFOXIDE REDUCTASE TRANSCRIPTIONAL ACTIVATOR"/>
    <property type="match status" value="1"/>
</dbReference>
<dbReference type="InterPro" id="IPR007050">
    <property type="entry name" value="HTH_bacterioopsin"/>
</dbReference>
<dbReference type="Proteomes" id="UP001596398">
    <property type="component" value="Unassembled WGS sequence"/>
</dbReference>
<dbReference type="RefSeq" id="WP_276235459.1">
    <property type="nucleotide sequence ID" value="NZ_CP119802.1"/>
</dbReference>
<keyword evidence="6" id="KW-1185">Reference proteome</keyword>
<dbReference type="InterPro" id="IPR031803">
    <property type="entry name" value="BAT_GAF/HTH-assoc"/>
</dbReference>
<dbReference type="GeneID" id="79266119"/>
<evidence type="ECO:0000259" key="3">
    <source>
        <dbReference type="Pfam" id="PF04967"/>
    </source>
</evidence>
<evidence type="ECO:0000313" key="5">
    <source>
        <dbReference type="EMBL" id="MFC7234452.1"/>
    </source>
</evidence>
<dbReference type="Pfam" id="PF15915">
    <property type="entry name" value="BAT"/>
    <property type="match status" value="1"/>
</dbReference>
<dbReference type="InterPro" id="IPR013324">
    <property type="entry name" value="RNA_pol_sigma_r3/r4-like"/>
</dbReference>
<name>A0ABD5ZLP8_9EURY</name>
<dbReference type="EMBL" id="JBHTAP010000001">
    <property type="protein sequence ID" value="MFC7234452.1"/>
    <property type="molecule type" value="Genomic_DNA"/>
</dbReference>
<dbReference type="AlphaFoldDB" id="A0ABD5ZLP8"/>
<dbReference type="Gene3D" id="1.10.10.10">
    <property type="entry name" value="Winged helix-like DNA-binding domain superfamily/Winged helix DNA-binding domain"/>
    <property type="match status" value="1"/>
</dbReference>
<organism evidence="5 6">
    <name type="scientific">Halosegnis marinus</name>
    <dbReference type="NCBI Taxonomy" id="3034023"/>
    <lineage>
        <taxon>Archaea</taxon>
        <taxon>Methanobacteriati</taxon>
        <taxon>Methanobacteriota</taxon>
        <taxon>Stenosarchaea group</taxon>
        <taxon>Halobacteria</taxon>
        <taxon>Halobacteriales</taxon>
        <taxon>Natronomonadaceae</taxon>
        <taxon>Halosegnis</taxon>
    </lineage>
</organism>
<dbReference type="InterPro" id="IPR036388">
    <property type="entry name" value="WH-like_DNA-bd_sf"/>
</dbReference>
<evidence type="ECO:0000313" key="6">
    <source>
        <dbReference type="Proteomes" id="UP001596398"/>
    </source>
</evidence>
<sequence length="212" mass="23397">MSVIVEYTLRSPDLVLTPTFAATAARMVIEDTVGTDPRRPVLFGWVEGDLDGFAAAVAEDPTVAEARLLSEAEDSHLYRIQVAGATELVTYPELTRLGAARLDCRFEDGVWYARTRFPDADSFEAYTEFLADHGADLDVRRRYEADGTGREFDGLTEPQREALVLAYRRGYFEVPRAVTTGDLAAELGVSTQAVSERLRRGCARLVEQSVGV</sequence>
<dbReference type="SUPFAM" id="SSF88659">
    <property type="entry name" value="Sigma3 and sigma4 domains of RNA polymerase sigma factors"/>
    <property type="match status" value="1"/>
</dbReference>
<feature type="domain" description="Bacterioopsin transcriptional activator GAF and HTH associated" evidence="4">
    <location>
        <begin position="5"/>
        <end position="149"/>
    </location>
</feature>
<evidence type="ECO:0000256" key="1">
    <source>
        <dbReference type="ARBA" id="ARBA00023015"/>
    </source>
</evidence>
<comment type="caution">
    <text evidence="5">The sequence shown here is derived from an EMBL/GenBank/DDBJ whole genome shotgun (WGS) entry which is preliminary data.</text>
</comment>